<dbReference type="OrthoDB" id="184994at2"/>
<gene>
    <name evidence="6" type="ORF">FNY66_13720</name>
</gene>
<evidence type="ECO:0000256" key="1">
    <source>
        <dbReference type="ARBA" id="ARBA00023015"/>
    </source>
</evidence>
<sequence>MSYKNEWFLLEADDNIDEIEHREPTEEFLFYRAVATGDIETVRKNCEAGRFVEGEGVGVLSRDPVVNLKYHFVITTAMITRLCRQNGMELEQAFRMSDFYIRKLDDIHTEAEVHSLHDEMVMDFTEKMRKYARNDTNSKHINACKEYIYSHIKERITIEDLADELGVSSGYLSRLFKKETGISVSAYIRSQKIDMAKNLLRFSDYSMIDIANRLSFSSQSHFIQQFREVVGMTPKKYRDEYYMVQWDIESGTPRTEGDTAGMPMPDEMSDKK</sequence>
<dbReference type="InterPro" id="IPR001387">
    <property type="entry name" value="Cro/C1-type_HTH"/>
</dbReference>
<dbReference type="PROSITE" id="PS01124">
    <property type="entry name" value="HTH_ARAC_FAMILY_2"/>
    <property type="match status" value="1"/>
</dbReference>
<dbReference type="InterPro" id="IPR009057">
    <property type="entry name" value="Homeodomain-like_sf"/>
</dbReference>
<keyword evidence="7" id="KW-1185">Reference proteome</keyword>
<evidence type="ECO:0000256" key="2">
    <source>
        <dbReference type="ARBA" id="ARBA00023125"/>
    </source>
</evidence>
<feature type="domain" description="HTH araC/xylS-type" evidence="5">
    <location>
        <begin position="142"/>
        <end position="240"/>
    </location>
</feature>
<dbReference type="Gene3D" id="1.10.10.60">
    <property type="entry name" value="Homeodomain-like"/>
    <property type="match status" value="2"/>
</dbReference>
<proteinExistence type="predicted"/>
<dbReference type="InterPro" id="IPR020449">
    <property type="entry name" value="Tscrpt_reg_AraC-type_HTH"/>
</dbReference>
<dbReference type="CDD" id="cd00093">
    <property type="entry name" value="HTH_XRE"/>
    <property type="match status" value="1"/>
</dbReference>
<keyword evidence="3" id="KW-0804">Transcription</keyword>
<evidence type="ECO:0000313" key="7">
    <source>
        <dbReference type="Proteomes" id="UP000322025"/>
    </source>
</evidence>
<keyword evidence="2" id="KW-0238">DNA-binding</keyword>
<dbReference type="Proteomes" id="UP000322025">
    <property type="component" value="Unassembled WGS sequence"/>
</dbReference>
<dbReference type="SMART" id="SM00342">
    <property type="entry name" value="HTH_ARAC"/>
    <property type="match status" value="1"/>
</dbReference>
<evidence type="ECO:0000313" key="6">
    <source>
        <dbReference type="EMBL" id="KAA8500410.1"/>
    </source>
</evidence>
<dbReference type="GO" id="GO:0043565">
    <property type="term" value="F:sequence-specific DNA binding"/>
    <property type="evidence" value="ECO:0007669"/>
    <property type="project" value="InterPro"/>
</dbReference>
<dbReference type="GO" id="GO:0003700">
    <property type="term" value="F:DNA-binding transcription factor activity"/>
    <property type="evidence" value="ECO:0007669"/>
    <property type="project" value="InterPro"/>
</dbReference>
<dbReference type="PANTHER" id="PTHR43280:SF34">
    <property type="entry name" value="ARAC-FAMILY TRANSCRIPTIONAL REGULATOR"/>
    <property type="match status" value="1"/>
</dbReference>
<organism evidence="6 7">
    <name type="scientific">Mediterraneibacter catenae</name>
    <dbReference type="NCBI Taxonomy" id="2594882"/>
    <lineage>
        <taxon>Bacteria</taxon>
        <taxon>Bacillati</taxon>
        <taxon>Bacillota</taxon>
        <taxon>Clostridia</taxon>
        <taxon>Lachnospirales</taxon>
        <taxon>Lachnospiraceae</taxon>
        <taxon>Mediterraneibacter</taxon>
    </lineage>
</organism>
<reference evidence="6" key="1">
    <citation type="submission" date="2019-07" db="EMBL/GenBank/DDBJ databases">
        <authorList>
            <person name="Wongkuna S."/>
            <person name="Scaria J."/>
        </authorList>
    </citation>
    <scope>NUCLEOTIDE SEQUENCE [LARGE SCALE GENOMIC DNA]</scope>
    <source>
        <strain evidence="6">SW178</strain>
    </source>
</reference>
<evidence type="ECO:0000259" key="5">
    <source>
        <dbReference type="PROSITE" id="PS01124"/>
    </source>
</evidence>
<dbReference type="PRINTS" id="PR00032">
    <property type="entry name" value="HTHARAC"/>
</dbReference>
<name>A0A5M9HTV5_9FIRM</name>
<evidence type="ECO:0000256" key="3">
    <source>
        <dbReference type="ARBA" id="ARBA00023163"/>
    </source>
</evidence>
<feature type="region of interest" description="Disordered" evidence="4">
    <location>
        <begin position="252"/>
        <end position="272"/>
    </location>
</feature>
<comment type="caution">
    <text evidence="6">The sequence shown here is derived from an EMBL/GenBank/DDBJ whole genome shotgun (WGS) entry which is preliminary data.</text>
</comment>
<dbReference type="SUPFAM" id="SSF46689">
    <property type="entry name" value="Homeodomain-like"/>
    <property type="match status" value="2"/>
</dbReference>
<dbReference type="Pfam" id="PF12833">
    <property type="entry name" value="HTH_18"/>
    <property type="match status" value="1"/>
</dbReference>
<keyword evidence="1" id="KW-0805">Transcription regulation</keyword>
<accession>A0A5M9HTV5</accession>
<dbReference type="PANTHER" id="PTHR43280">
    <property type="entry name" value="ARAC-FAMILY TRANSCRIPTIONAL REGULATOR"/>
    <property type="match status" value="1"/>
</dbReference>
<dbReference type="InterPro" id="IPR018060">
    <property type="entry name" value="HTH_AraC"/>
</dbReference>
<protein>
    <submittedName>
        <fullName evidence="6">AraC family transcriptional regulator</fullName>
    </submittedName>
</protein>
<dbReference type="EMBL" id="VMSO01000026">
    <property type="protein sequence ID" value="KAA8500410.1"/>
    <property type="molecule type" value="Genomic_DNA"/>
</dbReference>
<dbReference type="RefSeq" id="WP_150311504.1">
    <property type="nucleotide sequence ID" value="NZ_VMSO01000026.1"/>
</dbReference>
<evidence type="ECO:0000256" key="4">
    <source>
        <dbReference type="SAM" id="MobiDB-lite"/>
    </source>
</evidence>
<dbReference type="AlphaFoldDB" id="A0A5M9HTV5"/>